<protein>
    <recommendedName>
        <fullName evidence="6">Homeobox domain-containing protein</fullName>
    </recommendedName>
</protein>
<keyword evidence="3 4" id="KW-0539">Nucleus</keyword>
<gene>
    <name evidence="7" type="ORF">PEBR_15009</name>
</gene>
<dbReference type="PANTHER" id="PTHR24324:SF9">
    <property type="entry name" value="HOMEOBOX DOMAIN-CONTAINING PROTEIN"/>
    <property type="match status" value="1"/>
</dbReference>
<feature type="domain" description="Homeobox" evidence="6">
    <location>
        <begin position="48"/>
        <end position="108"/>
    </location>
</feature>
<reference evidence="8" key="1">
    <citation type="submission" date="2015-09" db="EMBL/GenBank/DDBJ databases">
        <authorList>
            <person name="Fill T.P."/>
            <person name="Baretta J.F."/>
            <person name="de Almeida L.G."/>
            <person name="Rocha M."/>
            <person name="de Souza D.H."/>
            <person name="Malavazi I."/>
            <person name="Cerdeira L.T."/>
            <person name="Hong H."/>
            <person name="Samborskyy M."/>
            <person name="de Vasconcelos A.T."/>
            <person name="Leadlay P."/>
            <person name="Rodrigues-Filho E."/>
        </authorList>
    </citation>
    <scope>NUCLEOTIDE SEQUENCE [LARGE SCALE GENOMIC DNA]</scope>
    <source>
        <strain evidence="8">LaBioMMi 136</strain>
    </source>
</reference>
<evidence type="ECO:0000313" key="8">
    <source>
        <dbReference type="Proteomes" id="UP000190744"/>
    </source>
</evidence>
<dbReference type="Pfam" id="PF00046">
    <property type="entry name" value="Homeodomain"/>
    <property type="match status" value="1"/>
</dbReference>
<evidence type="ECO:0000313" key="7">
    <source>
        <dbReference type="EMBL" id="OOQ87877.1"/>
    </source>
</evidence>
<feature type="DNA-binding region" description="Homeobox" evidence="3">
    <location>
        <begin position="50"/>
        <end position="109"/>
    </location>
</feature>
<feature type="region of interest" description="Disordered" evidence="5">
    <location>
        <begin position="41"/>
        <end position="63"/>
    </location>
</feature>
<dbReference type="CDD" id="cd00086">
    <property type="entry name" value="homeodomain"/>
    <property type="match status" value="1"/>
</dbReference>
<dbReference type="SMART" id="SM00389">
    <property type="entry name" value="HOX"/>
    <property type="match status" value="1"/>
</dbReference>
<evidence type="ECO:0000256" key="3">
    <source>
        <dbReference type="PROSITE-ProRule" id="PRU00108"/>
    </source>
</evidence>
<dbReference type="InterPro" id="IPR051000">
    <property type="entry name" value="Homeobox_DNA-bind_prot"/>
</dbReference>
<dbReference type="PROSITE" id="PS50071">
    <property type="entry name" value="HOMEOBOX_2"/>
    <property type="match status" value="1"/>
</dbReference>
<dbReference type="GO" id="GO:0030154">
    <property type="term" value="P:cell differentiation"/>
    <property type="evidence" value="ECO:0007669"/>
    <property type="project" value="TreeGrafter"/>
</dbReference>
<dbReference type="Proteomes" id="UP000190744">
    <property type="component" value="Unassembled WGS sequence"/>
</dbReference>
<feature type="compositionally biased region" description="Basic and acidic residues" evidence="5">
    <location>
        <begin position="89"/>
        <end position="99"/>
    </location>
</feature>
<dbReference type="SUPFAM" id="SSF46689">
    <property type="entry name" value="Homeodomain-like"/>
    <property type="match status" value="1"/>
</dbReference>
<evidence type="ECO:0000256" key="5">
    <source>
        <dbReference type="SAM" id="MobiDB-lite"/>
    </source>
</evidence>
<name>A0A1S9RQT0_PENBI</name>
<dbReference type="PANTHER" id="PTHR24324">
    <property type="entry name" value="HOMEOBOX PROTEIN HHEX"/>
    <property type="match status" value="1"/>
</dbReference>
<dbReference type="Gene3D" id="1.10.10.60">
    <property type="entry name" value="Homeodomain-like"/>
    <property type="match status" value="1"/>
</dbReference>
<organism evidence="7 8">
    <name type="scientific">Penicillium brasilianum</name>
    <dbReference type="NCBI Taxonomy" id="104259"/>
    <lineage>
        <taxon>Eukaryota</taxon>
        <taxon>Fungi</taxon>
        <taxon>Dikarya</taxon>
        <taxon>Ascomycota</taxon>
        <taxon>Pezizomycotina</taxon>
        <taxon>Eurotiomycetes</taxon>
        <taxon>Eurotiomycetidae</taxon>
        <taxon>Eurotiales</taxon>
        <taxon>Aspergillaceae</taxon>
        <taxon>Penicillium</taxon>
    </lineage>
</organism>
<dbReference type="EMBL" id="LJBN01000122">
    <property type="protein sequence ID" value="OOQ87877.1"/>
    <property type="molecule type" value="Genomic_DNA"/>
</dbReference>
<comment type="caution">
    <text evidence="7">The sequence shown here is derived from an EMBL/GenBank/DDBJ whole genome shotgun (WGS) entry which is preliminary data.</text>
</comment>
<accession>A0A1S9RQT0</accession>
<dbReference type="InterPro" id="IPR009057">
    <property type="entry name" value="Homeodomain-like_sf"/>
</dbReference>
<feature type="region of interest" description="Disordered" evidence="5">
    <location>
        <begin position="89"/>
        <end position="168"/>
    </location>
</feature>
<dbReference type="GO" id="GO:0005634">
    <property type="term" value="C:nucleus"/>
    <property type="evidence" value="ECO:0007669"/>
    <property type="project" value="UniProtKB-SubCell"/>
</dbReference>
<evidence type="ECO:0000256" key="4">
    <source>
        <dbReference type="RuleBase" id="RU000682"/>
    </source>
</evidence>
<dbReference type="GO" id="GO:0000978">
    <property type="term" value="F:RNA polymerase II cis-regulatory region sequence-specific DNA binding"/>
    <property type="evidence" value="ECO:0007669"/>
    <property type="project" value="TreeGrafter"/>
</dbReference>
<proteinExistence type="predicted"/>
<evidence type="ECO:0000256" key="1">
    <source>
        <dbReference type="ARBA" id="ARBA00023125"/>
    </source>
</evidence>
<evidence type="ECO:0000259" key="6">
    <source>
        <dbReference type="PROSITE" id="PS50071"/>
    </source>
</evidence>
<keyword evidence="1 3" id="KW-0238">DNA-binding</keyword>
<dbReference type="InterPro" id="IPR001356">
    <property type="entry name" value="HD"/>
</dbReference>
<dbReference type="AlphaFoldDB" id="A0A1S9RQT0"/>
<evidence type="ECO:0000256" key="2">
    <source>
        <dbReference type="ARBA" id="ARBA00023155"/>
    </source>
</evidence>
<sequence>MSDPELSVAASSSPSLPAADSNALTYAFLVHSQKTLTQNLPPRVDNKLLARQKRRRTSPEDHAILEAEYQINPKPDKVARTHIVNRVSLGEKEVQNRRQNDRRKMKPLQPHELLAPRSSMSDSSGHPASDDNASAEPGSSSGAEQVESQDRPEELPPKILGWGSVAVV</sequence>
<keyword evidence="2 3" id="KW-0371">Homeobox</keyword>
<comment type="subcellular location">
    <subcellularLocation>
        <location evidence="3 4">Nucleus</location>
    </subcellularLocation>
</comment>
<feature type="compositionally biased region" description="Low complexity" evidence="5">
    <location>
        <begin position="134"/>
        <end position="144"/>
    </location>
</feature>
<dbReference type="GO" id="GO:0006357">
    <property type="term" value="P:regulation of transcription by RNA polymerase II"/>
    <property type="evidence" value="ECO:0007669"/>
    <property type="project" value="TreeGrafter"/>
</dbReference>